<dbReference type="Pfam" id="PF04082">
    <property type="entry name" value="Fungal_trans"/>
    <property type="match status" value="1"/>
</dbReference>
<evidence type="ECO:0000256" key="4">
    <source>
        <dbReference type="SAM" id="Coils"/>
    </source>
</evidence>
<dbReference type="PANTHER" id="PTHR31001:SF56">
    <property type="entry name" value="ZN(2)-C6 FUNGAL-TYPE DOMAIN-CONTAINING PROTEIN"/>
    <property type="match status" value="1"/>
</dbReference>
<dbReference type="AlphaFoldDB" id="G4U2Y0"/>
<dbReference type="PROSITE" id="PS00463">
    <property type="entry name" value="ZN2_CY6_FUNGAL_1"/>
    <property type="match status" value="1"/>
</dbReference>
<dbReference type="PROSITE" id="PS50048">
    <property type="entry name" value="ZN2_CY6_FUNGAL_2"/>
    <property type="match status" value="1"/>
</dbReference>
<dbReference type="eggNOG" id="ENOG502RYE1">
    <property type="taxonomic scope" value="Eukaryota"/>
</dbReference>
<proteinExistence type="predicted"/>
<dbReference type="InParanoid" id="G4U2Y0"/>
<feature type="region of interest" description="Disordered" evidence="5">
    <location>
        <begin position="680"/>
        <end position="701"/>
    </location>
</feature>
<sequence>MPAAHTLAHACAECKRLKLKCDKNQPCGACIRRGCPQICPDGQLVAGKGTRFILSNTKELHEEIDSLRKRVRELETALSELQSQVTPEPHPLLQQSLKLVSEKLAPVDSAVKVEPEDESLIDTFGTLTLEANGQTVWYGPHAGSEFFIPRGDPLPSSIEAPSPLPVDLMILSKTFPFKTVTQIEAEEIIRKEIRSHLPAENVAYDSCYTYHSRLAWSTLPNIWDEFLETVFRPVYTVGGSPDDQQVGLLFLVMAISVIMDPKQPLNHPDASRFYHLSKISMGLGEDIFQSRSLLTIQYLQLLAVFYGVQGDPSGPNKSWLATSIAIRLAQMAGLHRDNPQWRLNPAEAEKRRRTWWELISFETAQAFAMGRPRAINVAHFDAKMPHDPEDDGKRPSFNRIKFRWIATGLGTILDEAFAVKPPSYARILKIDKEIRDWPLDSVPAVDDLQMQLPEETNRKFMVILMRSFATTGLREIVLMYMHRRYFVEALSRFPNEPLRSKYAMSVLAVHRSAVLLLQGIQRLDSLIGQFLPRIFFIWLHGLSAYICLCALVIKSPGCSLAKSCIVEIDRTKDLFARVTSYRLAHAQPIISKLYDQAHLAMAMHNEGKWPVDARDCSSADGDVDVMRFAGRPGFISRTEPGRERESQDNTSANTPDTGSGGSPPNVAHHLLTEYMKRFQGESDSEDGDTSSRAGSSHLLGFPPEQTMFPPLMGGDLTCDIQPNGPLTPNDMFPSLHRPPSTTSSSNMVNSATPSFGQFSPEKSGMFEWLGGAAAPFQGQIDPTTLASAPSLPYFNMPYGFDGMAQFDGTAQTTSDEAWEAFLTGLQVVPTANVQF</sequence>
<evidence type="ECO:0000256" key="2">
    <source>
        <dbReference type="ARBA" id="ARBA00022723"/>
    </source>
</evidence>
<dbReference type="PANTHER" id="PTHR31001">
    <property type="entry name" value="UNCHARACTERIZED TRANSCRIPTIONAL REGULATORY PROTEIN"/>
    <property type="match status" value="1"/>
</dbReference>
<feature type="domain" description="Zn(2)-C6 fungal-type" evidence="6">
    <location>
        <begin position="10"/>
        <end position="39"/>
    </location>
</feature>
<dbReference type="GO" id="GO:0000981">
    <property type="term" value="F:DNA-binding transcription factor activity, RNA polymerase II-specific"/>
    <property type="evidence" value="ECO:0007669"/>
    <property type="project" value="InterPro"/>
</dbReference>
<protein>
    <recommendedName>
        <fullName evidence="6">Zn(2)-C6 fungal-type domain-containing protein</fullName>
    </recommendedName>
</protein>
<dbReference type="OMA" id="SHIDCEL"/>
<keyword evidence="3" id="KW-0539">Nucleus</keyword>
<dbReference type="Gene3D" id="4.10.240.10">
    <property type="entry name" value="Zn(2)-C6 fungal-type DNA-binding domain"/>
    <property type="match status" value="1"/>
</dbReference>
<dbReference type="OrthoDB" id="424974at2759"/>
<evidence type="ECO:0000313" key="8">
    <source>
        <dbReference type="Proteomes" id="UP000007148"/>
    </source>
</evidence>
<feature type="compositionally biased region" description="Polar residues" evidence="5">
    <location>
        <begin position="648"/>
        <end position="657"/>
    </location>
</feature>
<gene>
    <name evidence="7" type="ORF">PIIN_00710</name>
</gene>
<dbReference type="InterPro" id="IPR007219">
    <property type="entry name" value="XnlR_reg_dom"/>
</dbReference>
<dbReference type="SMART" id="SM00066">
    <property type="entry name" value="GAL4"/>
    <property type="match status" value="1"/>
</dbReference>
<dbReference type="InterPro" id="IPR001138">
    <property type="entry name" value="Zn2Cys6_DnaBD"/>
</dbReference>
<dbReference type="STRING" id="1109443.G4U2Y0"/>
<dbReference type="GO" id="GO:0003677">
    <property type="term" value="F:DNA binding"/>
    <property type="evidence" value="ECO:0007669"/>
    <property type="project" value="InterPro"/>
</dbReference>
<accession>G4U2Y0</accession>
<keyword evidence="8" id="KW-1185">Reference proteome</keyword>
<dbReference type="HOGENOM" id="CLU_007340_1_0_1"/>
<evidence type="ECO:0000256" key="1">
    <source>
        <dbReference type="ARBA" id="ARBA00004123"/>
    </source>
</evidence>
<dbReference type="InterPro" id="IPR036864">
    <property type="entry name" value="Zn2-C6_fun-type_DNA-bd_sf"/>
</dbReference>
<comment type="subcellular location">
    <subcellularLocation>
        <location evidence="1">Nucleus</location>
    </subcellularLocation>
</comment>
<evidence type="ECO:0000256" key="3">
    <source>
        <dbReference type="ARBA" id="ARBA00023242"/>
    </source>
</evidence>
<dbReference type="SMART" id="SM00906">
    <property type="entry name" value="Fungal_trans"/>
    <property type="match status" value="1"/>
</dbReference>
<keyword evidence="2" id="KW-0479">Metal-binding</keyword>
<dbReference type="GO" id="GO:0006351">
    <property type="term" value="P:DNA-templated transcription"/>
    <property type="evidence" value="ECO:0007669"/>
    <property type="project" value="InterPro"/>
</dbReference>
<evidence type="ECO:0000256" key="5">
    <source>
        <dbReference type="SAM" id="MobiDB-lite"/>
    </source>
</evidence>
<dbReference type="InterPro" id="IPR050613">
    <property type="entry name" value="Sec_Metabolite_Reg"/>
</dbReference>
<dbReference type="CDD" id="cd00067">
    <property type="entry name" value="GAL4"/>
    <property type="match status" value="1"/>
</dbReference>
<name>G4U2Y0_SERID</name>
<dbReference type="Proteomes" id="UP000007148">
    <property type="component" value="Unassembled WGS sequence"/>
</dbReference>
<organism evidence="7 8">
    <name type="scientific">Serendipita indica (strain DSM 11827)</name>
    <name type="common">Root endophyte fungus</name>
    <name type="synonym">Piriformospora indica</name>
    <dbReference type="NCBI Taxonomy" id="1109443"/>
    <lineage>
        <taxon>Eukaryota</taxon>
        <taxon>Fungi</taxon>
        <taxon>Dikarya</taxon>
        <taxon>Basidiomycota</taxon>
        <taxon>Agaricomycotina</taxon>
        <taxon>Agaricomycetes</taxon>
        <taxon>Sebacinales</taxon>
        <taxon>Serendipitaceae</taxon>
        <taxon>Serendipita</taxon>
    </lineage>
</organism>
<feature type="region of interest" description="Disordered" evidence="5">
    <location>
        <begin position="633"/>
        <end position="667"/>
    </location>
</feature>
<dbReference type="GO" id="GO:0005634">
    <property type="term" value="C:nucleus"/>
    <property type="evidence" value="ECO:0007669"/>
    <property type="project" value="UniProtKB-SubCell"/>
</dbReference>
<dbReference type="SUPFAM" id="SSF57701">
    <property type="entry name" value="Zn2/Cys6 DNA-binding domain"/>
    <property type="match status" value="1"/>
</dbReference>
<comment type="caution">
    <text evidence="7">The sequence shown here is derived from an EMBL/GenBank/DDBJ whole genome shotgun (WGS) entry which is preliminary data.</text>
</comment>
<dbReference type="GO" id="GO:0008270">
    <property type="term" value="F:zinc ion binding"/>
    <property type="evidence" value="ECO:0007669"/>
    <property type="project" value="InterPro"/>
</dbReference>
<keyword evidence="4" id="KW-0175">Coiled coil</keyword>
<evidence type="ECO:0000313" key="7">
    <source>
        <dbReference type="EMBL" id="CCA77997.1"/>
    </source>
</evidence>
<dbReference type="CDD" id="cd12148">
    <property type="entry name" value="fungal_TF_MHR"/>
    <property type="match status" value="1"/>
</dbReference>
<evidence type="ECO:0000259" key="6">
    <source>
        <dbReference type="PROSITE" id="PS50048"/>
    </source>
</evidence>
<feature type="coiled-coil region" evidence="4">
    <location>
        <begin position="57"/>
        <end position="84"/>
    </location>
</feature>
<reference evidence="7 8" key="1">
    <citation type="journal article" date="2011" name="PLoS Pathog.">
        <title>Endophytic Life Strategies Decoded by Genome and Transcriptome Analyses of the Mutualistic Root Symbiont Piriformospora indica.</title>
        <authorList>
            <person name="Zuccaro A."/>
            <person name="Lahrmann U."/>
            <person name="Guldener U."/>
            <person name="Langen G."/>
            <person name="Pfiffi S."/>
            <person name="Biedenkopf D."/>
            <person name="Wong P."/>
            <person name="Samans B."/>
            <person name="Grimm C."/>
            <person name="Basiewicz M."/>
            <person name="Murat C."/>
            <person name="Martin F."/>
            <person name="Kogel K.H."/>
        </authorList>
    </citation>
    <scope>NUCLEOTIDE SEQUENCE [LARGE SCALE GENOMIC DNA]</scope>
    <source>
        <strain evidence="7 8">DSM 11827</strain>
    </source>
</reference>
<dbReference type="EMBL" id="CAFZ01001878">
    <property type="protein sequence ID" value="CCA77997.1"/>
    <property type="molecule type" value="Genomic_DNA"/>
</dbReference>